<reference evidence="2 3" key="2">
    <citation type="journal article" date="2022" name="Mol. Biol. Evol.">
        <title>Comparative Genomics Reveals Insights into the Divergent Evolution of Astigmatic Mites and Household Pest Adaptations.</title>
        <authorList>
            <person name="Xiong Q."/>
            <person name="Wan A.T."/>
            <person name="Liu X."/>
            <person name="Fung C.S."/>
            <person name="Xiao X."/>
            <person name="Malainual N."/>
            <person name="Hou J."/>
            <person name="Wang L."/>
            <person name="Wang M."/>
            <person name="Yang K.Y."/>
            <person name="Cui Y."/>
            <person name="Leung E.L."/>
            <person name="Nong W."/>
            <person name="Shin S.K."/>
            <person name="Au S.W."/>
            <person name="Jeong K.Y."/>
            <person name="Chew F.T."/>
            <person name="Hui J.H."/>
            <person name="Leung T.F."/>
            <person name="Tungtrongchitr A."/>
            <person name="Zhong N."/>
            <person name="Liu Z."/>
            <person name="Tsui S.K."/>
        </authorList>
    </citation>
    <scope>NUCLEOTIDE SEQUENCE [LARGE SCALE GENOMIC DNA]</scope>
    <source>
        <strain evidence="2">Derp</strain>
    </source>
</reference>
<feature type="transmembrane region" description="Helical" evidence="1">
    <location>
        <begin position="12"/>
        <end position="31"/>
    </location>
</feature>
<evidence type="ECO:0000313" key="2">
    <source>
        <dbReference type="EMBL" id="KAH9419227.1"/>
    </source>
</evidence>
<dbReference type="Proteomes" id="UP000887458">
    <property type="component" value="Unassembled WGS sequence"/>
</dbReference>
<evidence type="ECO:0000256" key="1">
    <source>
        <dbReference type="SAM" id="Phobius"/>
    </source>
</evidence>
<evidence type="ECO:0000313" key="3">
    <source>
        <dbReference type="Proteomes" id="UP000887458"/>
    </source>
</evidence>
<sequence>MFCHSVLLSSEYHCDVFIIKITIISIVLVMYNNNNNNNFHGDNFIPLQPIMIMVMTLVLMLMVESGKINQQKKQKTKKFTNFYVCIQNIPIRYDI</sequence>
<comment type="caution">
    <text evidence="2">The sequence shown here is derived from an EMBL/GenBank/DDBJ whole genome shotgun (WGS) entry which is preliminary data.</text>
</comment>
<keyword evidence="1" id="KW-0812">Transmembrane</keyword>
<accession>A0ABQ8J9E2</accession>
<keyword evidence="3" id="KW-1185">Reference proteome</keyword>
<feature type="transmembrane region" description="Helical" evidence="1">
    <location>
        <begin position="43"/>
        <end position="63"/>
    </location>
</feature>
<keyword evidence="1" id="KW-1133">Transmembrane helix</keyword>
<keyword evidence="1" id="KW-0472">Membrane</keyword>
<protein>
    <submittedName>
        <fullName evidence="2">Uncharacterized protein</fullName>
    </submittedName>
</protein>
<reference evidence="2 3" key="1">
    <citation type="journal article" date="2018" name="J. Allergy Clin. Immunol.">
        <title>High-quality assembly of Dermatophagoides pteronyssinus genome and transcriptome reveals a wide range of novel allergens.</title>
        <authorList>
            <person name="Liu X.Y."/>
            <person name="Yang K.Y."/>
            <person name="Wang M.Q."/>
            <person name="Kwok J.S."/>
            <person name="Zeng X."/>
            <person name="Yang Z."/>
            <person name="Xiao X.J."/>
            <person name="Lau C.P."/>
            <person name="Li Y."/>
            <person name="Huang Z.M."/>
            <person name="Ba J.G."/>
            <person name="Yim A.K."/>
            <person name="Ouyang C.Y."/>
            <person name="Ngai S.M."/>
            <person name="Chan T.F."/>
            <person name="Leung E.L."/>
            <person name="Liu L."/>
            <person name="Liu Z.G."/>
            <person name="Tsui S.K."/>
        </authorList>
    </citation>
    <scope>NUCLEOTIDE SEQUENCE [LARGE SCALE GENOMIC DNA]</scope>
    <source>
        <strain evidence="2">Derp</strain>
    </source>
</reference>
<name>A0ABQ8J9E2_DERPT</name>
<dbReference type="EMBL" id="NJHN03000060">
    <property type="protein sequence ID" value="KAH9419227.1"/>
    <property type="molecule type" value="Genomic_DNA"/>
</dbReference>
<gene>
    <name evidence="2" type="ORF">DERP_005732</name>
</gene>
<organism evidence="2 3">
    <name type="scientific">Dermatophagoides pteronyssinus</name>
    <name type="common">European house dust mite</name>
    <dbReference type="NCBI Taxonomy" id="6956"/>
    <lineage>
        <taxon>Eukaryota</taxon>
        <taxon>Metazoa</taxon>
        <taxon>Ecdysozoa</taxon>
        <taxon>Arthropoda</taxon>
        <taxon>Chelicerata</taxon>
        <taxon>Arachnida</taxon>
        <taxon>Acari</taxon>
        <taxon>Acariformes</taxon>
        <taxon>Sarcoptiformes</taxon>
        <taxon>Astigmata</taxon>
        <taxon>Psoroptidia</taxon>
        <taxon>Analgoidea</taxon>
        <taxon>Pyroglyphidae</taxon>
        <taxon>Dermatophagoidinae</taxon>
        <taxon>Dermatophagoides</taxon>
    </lineage>
</organism>
<proteinExistence type="predicted"/>